<dbReference type="PRINTS" id="PR00605">
    <property type="entry name" value="CYTCHROMECIC"/>
</dbReference>
<keyword evidence="9 11" id="KW-0408">Iron</keyword>
<evidence type="ECO:0000313" key="14">
    <source>
        <dbReference type="EMBL" id="RJX70337.1"/>
    </source>
</evidence>
<feature type="binding site" description="axial binding residue" evidence="11">
    <location>
        <position position="170"/>
    </location>
    <ligand>
        <name>heme c</name>
        <dbReference type="ChEBI" id="CHEBI:61717"/>
        <label>2</label>
    </ligand>
    <ligandPart>
        <name>Fe</name>
        <dbReference type="ChEBI" id="CHEBI:18248"/>
    </ligandPart>
</feature>
<dbReference type="InterPro" id="IPR009056">
    <property type="entry name" value="Cyt_c-like_dom"/>
</dbReference>
<evidence type="ECO:0000259" key="13">
    <source>
        <dbReference type="PROSITE" id="PS51007"/>
    </source>
</evidence>
<feature type="compositionally biased region" description="Basic and acidic residues" evidence="12">
    <location>
        <begin position="1"/>
        <end position="10"/>
    </location>
</feature>
<dbReference type="InterPro" id="IPR008168">
    <property type="entry name" value="Cyt_C_IC"/>
</dbReference>
<feature type="binding site" description="axial binding residue" evidence="11">
    <location>
        <position position="75"/>
    </location>
    <ligand>
        <name>heme c</name>
        <dbReference type="ChEBI" id="CHEBI:61717"/>
        <label>1</label>
    </ligand>
    <ligandPart>
        <name>Fe</name>
        <dbReference type="ChEBI" id="CHEBI:18248"/>
    </ligandPart>
</feature>
<sequence>MATEPDRLETCQDGSGRRSPMRRTLLGITILTMALSLVSCDPAPGASNEGANAGTFGGDSDHGNELAQAHCASCHGPDGNGASPQIPKLAGQRPDYLYAQLMAFRTGERKQAVMSAIAAPLTDAEIDDLAKYYSSEAREPDVPNDAGLAARGEHVYYSSAAPMSGCASCHDNSIRGGMMGMGGMMGSSSSATAPLLNGQHAAYLLAQLDNFASGQRPSTVMGRIAASLSEGDRRAVADYLSSRR</sequence>
<feature type="binding site" description="covalent" evidence="10">
    <location>
        <position position="169"/>
    </location>
    <ligand>
        <name>heme c</name>
        <dbReference type="ChEBI" id="CHEBI:61717"/>
        <label>2</label>
    </ligand>
</feature>
<proteinExistence type="predicted"/>
<feature type="region of interest" description="Disordered" evidence="12">
    <location>
        <begin position="1"/>
        <end position="20"/>
    </location>
</feature>
<keyword evidence="7" id="KW-0574">Periplasm</keyword>
<evidence type="ECO:0000256" key="7">
    <source>
        <dbReference type="ARBA" id="ARBA00022764"/>
    </source>
</evidence>
<keyword evidence="5" id="KW-0679">Respiratory chain</keyword>
<dbReference type="Pfam" id="PF00034">
    <property type="entry name" value="Cytochrom_C"/>
    <property type="match status" value="1"/>
</dbReference>
<dbReference type="InterPro" id="IPR036909">
    <property type="entry name" value="Cyt_c-like_dom_sf"/>
</dbReference>
<dbReference type="EMBL" id="RAHJ01000008">
    <property type="protein sequence ID" value="RJX70337.1"/>
    <property type="molecule type" value="Genomic_DNA"/>
</dbReference>
<dbReference type="InterPro" id="IPR050597">
    <property type="entry name" value="Cytochrome_c_Oxidase_Subunit"/>
</dbReference>
<dbReference type="AlphaFoldDB" id="A0A419R5K4"/>
<organism evidence="14 15">
    <name type="scientific">Tsuneonella suprasediminis</name>
    <dbReference type="NCBI Taxonomy" id="2306996"/>
    <lineage>
        <taxon>Bacteria</taxon>
        <taxon>Pseudomonadati</taxon>
        <taxon>Pseudomonadota</taxon>
        <taxon>Alphaproteobacteria</taxon>
        <taxon>Sphingomonadales</taxon>
        <taxon>Erythrobacteraceae</taxon>
        <taxon>Tsuneonella</taxon>
    </lineage>
</organism>
<feature type="domain" description="Cytochrome c" evidence="13">
    <location>
        <begin position="147"/>
        <end position="244"/>
    </location>
</feature>
<comment type="caution">
    <text evidence="14">The sequence shown here is derived from an EMBL/GenBank/DDBJ whole genome shotgun (WGS) entry which is preliminary data.</text>
</comment>
<feature type="binding site" description="covalent" evidence="10">
    <location>
        <position position="74"/>
    </location>
    <ligand>
        <name>heme c</name>
        <dbReference type="ChEBI" id="CHEBI:61717"/>
        <label>1</label>
    </ligand>
</feature>
<comment type="subcellular location">
    <subcellularLocation>
        <location evidence="2">Periplasm</location>
    </subcellularLocation>
</comment>
<dbReference type="GO" id="GO:0005506">
    <property type="term" value="F:iron ion binding"/>
    <property type="evidence" value="ECO:0007669"/>
    <property type="project" value="InterPro"/>
</dbReference>
<evidence type="ECO:0000256" key="2">
    <source>
        <dbReference type="ARBA" id="ARBA00004418"/>
    </source>
</evidence>
<accession>A0A419R5K4</accession>
<evidence type="ECO:0000313" key="15">
    <source>
        <dbReference type="Proteomes" id="UP000284322"/>
    </source>
</evidence>
<keyword evidence="4 10" id="KW-0349">Heme</keyword>
<dbReference type="SUPFAM" id="SSF46626">
    <property type="entry name" value="Cytochrome c"/>
    <property type="match status" value="2"/>
</dbReference>
<dbReference type="Gene3D" id="1.10.760.10">
    <property type="entry name" value="Cytochrome c-like domain"/>
    <property type="match status" value="2"/>
</dbReference>
<feature type="binding site" description="axial binding residue" evidence="11">
    <location>
        <position position="114"/>
    </location>
    <ligand>
        <name>heme c</name>
        <dbReference type="ChEBI" id="CHEBI:61717"/>
        <label>1</label>
    </ligand>
    <ligandPart>
        <name>Fe</name>
        <dbReference type="ChEBI" id="CHEBI:18248"/>
    </ligandPart>
</feature>
<dbReference type="GO" id="GO:0020037">
    <property type="term" value="F:heme binding"/>
    <property type="evidence" value="ECO:0007669"/>
    <property type="project" value="InterPro"/>
</dbReference>
<dbReference type="GO" id="GO:0009055">
    <property type="term" value="F:electron transfer activity"/>
    <property type="evidence" value="ECO:0007669"/>
    <property type="project" value="InterPro"/>
</dbReference>
<evidence type="ECO:0000256" key="5">
    <source>
        <dbReference type="ARBA" id="ARBA00022660"/>
    </source>
</evidence>
<evidence type="ECO:0000256" key="10">
    <source>
        <dbReference type="PIRSR" id="PIRSR000005-1"/>
    </source>
</evidence>
<dbReference type="PROSITE" id="PS51007">
    <property type="entry name" value="CYTC"/>
    <property type="match status" value="2"/>
</dbReference>
<dbReference type="PANTHER" id="PTHR33751:SF9">
    <property type="entry name" value="CYTOCHROME C4"/>
    <property type="match status" value="1"/>
</dbReference>
<dbReference type="Proteomes" id="UP000284322">
    <property type="component" value="Unassembled WGS sequence"/>
</dbReference>
<feature type="binding site" description="axial binding residue" evidence="11">
    <location>
        <position position="221"/>
    </location>
    <ligand>
        <name>heme c</name>
        <dbReference type="ChEBI" id="CHEBI:61717"/>
        <label>2</label>
    </ligand>
    <ligandPart>
        <name>Fe</name>
        <dbReference type="ChEBI" id="CHEBI:18248"/>
    </ligandPart>
</feature>
<evidence type="ECO:0000256" key="1">
    <source>
        <dbReference type="ARBA" id="ARBA00001926"/>
    </source>
</evidence>
<feature type="domain" description="Cytochrome c" evidence="13">
    <location>
        <begin position="58"/>
        <end position="137"/>
    </location>
</feature>
<evidence type="ECO:0000256" key="3">
    <source>
        <dbReference type="ARBA" id="ARBA00022448"/>
    </source>
</evidence>
<name>A0A419R5K4_9SPHN</name>
<evidence type="ECO:0000256" key="9">
    <source>
        <dbReference type="ARBA" id="ARBA00023004"/>
    </source>
</evidence>
<comment type="cofactor">
    <cofactor evidence="1">
        <name>heme c</name>
        <dbReference type="ChEBI" id="CHEBI:61717"/>
    </cofactor>
</comment>
<dbReference type="PANTHER" id="PTHR33751">
    <property type="entry name" value="CBB3-TYPE CYTOCHROME C OXIDASE SUBUNIT FIXP"/>
    <property type="match status" value="1"/>
</dbReference>
<evidence type="ECO:0000256" key="4">
    <source>
        <dbReference type="ARBA" id="ARBA00022617"/>
    </source>
</evidence>
<feature type="binding site" description="covalent" evidence="10">
    <location>
        <position position="166"/>
    </location>
    <ligand>
        <name>heme c</name>
        <dbReference type="ChEBI" id="CHEBI:61717"/>
        <label>2</label>
    </ligand>
</feature>
<keyword evidence="6 11" id="KW-0479">Metal-binding</keyword>
<reference evidence="14 15" key="1">
    <citation type="submission" date="2018-09" db="EMBL/GenBank/DDBJ databases">
        <title>Altererythrobacter sp.Ery1 and Ery12, the genome sequencing of novel strains in genus Alterythrobacter.</title>
        <authorList>
            <person name="Cheng H."/>
            <person name="Wu Y.-H."/>
            <person name="Fang C."/>
            <person name="Xu X.-W."/>
        </authorList>
    </citation>
    <scope>NUCLEOTIDE SEQUENCE [LARGE SCALE GENOMIC DNA]</scope>
    <source>
        <strain evidence="14 15">Ery12</strain>
    </source>
</reference>
<protein>
    <submittedName>
        <fullName evidence="14">Cytochrome c4</fullName>
    </submittedName>
</protein>
<evidence type="ECO:0000256" key="12">
    <source>
        <dbReference type="SAM" id="MobiDB-lite"/>
    </source>
</evidence>
<dbReference type="GO" id="GO:0042597">
    <property type="term" value="C:periplasmic space"/>
    <property type="evidence" value="ECO:0007669"/>
    <property type="project" value="UniProtKB-SubCell"/>
</dbReference>
<evidence type="ECO:0000256" key="6">
    <source>
        <dbReference type="ARBA" id="ARBA00022723"/>
    </source>
</evidence>
<feature type="binding site" description="covalent" evidence="10">
    <location>
        <position position="71"/>
    </location>
    <ligand>
        <name>heme c</name>
        <dbReference type="ChEBI" id="CHEBI:61717"/>
        <label>1</label>
    </ligand>
</feature>
<dbReference type="PIRSF" id="PIRSF000005">
    <property type="entry name" value="Cytochrome_c4"/>
    <property type="match status" value="1"/>
</dbReference>
<evidence type="ECO:0000256" key="11">
    <source>
        <dbReference type="PIRSR" id="PIRSR000005-2"/>
    </source>
</evidence>
<keyword evidence="15" id="KW-1185">Reference proteome</keyword>
<comment type="PTM">
    <text evidence="10">Binds 2 heme c groups covalently per subunit.</text>
</comment>
<dbReference type="InterPro" id="IPR024167">
    <property type="entry name" value="Cytochrome_c4-like"/>
</dbReference>
<gene>
    <name evidence="14" type="ORF">D6858_02530</name>
</gene>
<evidence type="ECO:0000256" key="8">
    <source>
        <dbReference type="ARBA" id="ARBA00022982"/>
    </source>
</evidence>
<keyword evidence="3" id="KW-0813">Transport</keyword>
<keyword evidence="8" id="KW-0249">Electron transport</keyword>